<sequence>VQGLKMSFGGLFDGDSVGGRLVGNLPYGTTSMPVGALSQPHLVSNSAIAKPILGSAGLSLGLVSKN</sequence>
<dbReference type="OrthoDB" id="672793at2759"/>
<evidence type="ECO:0000313" key="1">
    <source>
        <dbReference type="EMBL" id="KAG0488572.1"/>
    </source>
</evidence>
<gene>
    <name evidence="1" type="ORF">HPP92_007383</name>
</gene>
<name>A0A835V7R9_VANPL</name>
<evidence type="ECO:0000313" key="2">
    <source>
        <dbReference type="Proteomes" id="UP000636800"/>
    </source>
</evidence>
<keyword evidence="2" id="KW-1185">Reference proteome</keyword>
<proteinExistence type="predicted"/>
<comment type="caution">
    <text evidence="1">The sequence shown here is derived from an EMBL/GenBank/DDBJ whole genome shotgun (WGS) entry which is preliminary data.</text>
</comment>
<dbReference type="EMBL" id="JADCNL010000003">
    <property type="protein sequence ID" value="KAG0488572.1"/>
    <property type="molecule type" value="Genomic_DNA"/>
</dbReference>
<dbReference type="Proteomes" id="UP000636800">
    <property type="component" value="Chromosome 3"/>
</dbReference>
<protein>
    <submittedName>
        <fullName evidence="1">Uncharacterized protein</fullName>
    </submittedName>
</protein>
<organism evidence="1 2">
    <name type="scientific">Vanilla planifolia</name>
    <name type="common">Vanilla</name>
    <dbReference type="NCBI Taxonomy" id="51239"/>
    <lineage>
        <taxon>Eukaryota</taxon>
        <taxon>Viridiplantae</taxon>
        <taxon>Streptophyta</taxon>
        <taxon>Embryophyta</taxon>
        <taxon>Tracheophyta</taxon>
        <taxon>Spermatophyta</taxon>
        <taxon>Magnoliopsida</taxon>
        <taxon>Liliopsida</taxon>
        <taxon>Asparagales</taxon>
        <taxon>Orchidaceae</taxon>
        <taxon>Vanilloideae</taxon>
        <taxon>Vanilleae</taxon>
        <taxon>Vanilla</taxon>
    </lineage>
</organism>
<dbReference type="AlphaFoldDB" id="A0A835V7R9"/>
<feature type="non-terminal residue" evidence="1">
    <location>
        <position position="1"/>
    </location>
</feature>
<feature type="non-terminal residue" evidence="1">
    <location>
        <position position="66"/>
    </location>
</feature>
<reference evidence="1 2" key="1">
    <citation type="journal article" date="2020" name="Nat. Food">
        <title>A phased Vanilla planifolia genome enables genetic improvement of flavour and production.</title>
        <authorList>
            <person name="Hasing T."/>
            <person name="Tang H."/>
            <person name="Brym M."/>
            <person name="Khazi F."/>
            <person name="Huang T."/>
            <person name="Chambers A.H."/>
        </authorList>
    </citation>
    <scope>NUCLEOTIDE SEQUENCE [LARGE SCALE GENOMIC DNA]</scope>
    <source>
        <tissue evidence="1">Leaf</tissue>
    </source>
</reference>
<accession>A0A835V7R9</accession>